<dbReference type="FunFam" id="1.10.10.10:FF:000001">
    <property type="entry name" value="LysR family transcriptional regulator"/>
    <property type="match status" value="1"/>
</dbReference>
<gene>
    <name evidence="7" type="ORF">FHW18_003715</name>
</gene>
<evidence type="ECO:0000256" key="2">
    <source>
        <dbReference type="ARBA" id="ARBA00023015"/>
    </source>
</evidence>
<protein>
    <submittedName>
        <fullName evidence="7">DNA-binding transcriptional LysR family regulator</fullName>
    </submittedName>
</protein>
<dbReference type="SUPFAM" id="SSF53850">
    <property type="entry name" value="Periplasmic binding protein-like II"/>
    <property type="match status" value="1"/>
</dbReference>
<dbReference type="GO" id="GO:0005829">
    <property type="term" value="C:cytosol"/>
    <property type="evidence" value="ECO:0007669"/>
    <property type="project" value="TreeGrafter"/>
</dbReference>
<sequence length="336" mass="36393">MAFAYADLLCFRAVVDHGHIGRAATALQVGQPAVSKTIQRLEKAVGMPLFERGAHGVVPTASGHLFLDHVRPLIAQHDAALRAARDIRAQHSGLLRLGLTQATSEGTAPRAVADLLRHRPGLRIQLEIAKSDDLERALQQGLLDLAVVPAYPGQARARSPHAAPRALAHTGEPTEESTDESTDEPTVVGGDRLVVAASPTHPLFAVRRRRNTDLALNDLLPYGWTLPSRASAARTQVDQHYAAQGLAAPTVVLEIEHNTEAALAIVAQTDLLCFVPDLFLRRMADRLKPLPFTALDTPRDWILISRPRAAWTPLMMALRDRLRDNADLIAAGNPGS</sequence>
<keyword evidence="2" id="KW-0805">Transcription regulation</keyword>
<dbReference type="InterPro" id="IPR036388">
    <property type="entry name" value="WH-like_DNA-bd_sf"/>
</dbReference>
<proteinExistence type="inferred from homology"/>
<dbReference type="RefSeq" id="WP_179588129.1">
    <property type="nucleotide sequence ID" value="NZ_JACBYR010000001.1"/>
</dbReference>
<dbReference type="Pfam" id="PF00126">
    <property type="entry name" value="HTH_1"/>
    <property type="match status" value="1"/>
</dbReference>
<dbReference type="EMBL" id="JACBYR010000001">
    <property type="protein sequence ID" value="NYE84444.1"/>
    <property type="molecule type" value="Genomic_DNA"/>
</dbReference>
<evidence type="ECO:0000313" key="7">
    <source>
        <dbReference type="EMBL" id="NYE84444.1"/>
    </source>
</evidence>
<feature type="compositionally biased region" description="Acidic residues" evidence="5">
    <location>
        <begin position="173"/>
        <end position="183"/>
    </location>
</feature>
<dbReference type="Gene3D" id="1.10.10.10">
    <property type="entry name" value="Winged helix-like DNA-binding domain superfamily/Winged helix DNA-binding domain"/>
    <property type="match status" value="1"/>
</dbReference>
<evidence type="ECO:0000256" key="5">
    <source>
        <dbReference type="SAM" id="MobiDB-lite"/>
    </source>
</evidence>
<dbReference type="SUPFAM" id="SSF46785">
    <property type="entry name" value="Winged helix' DNA-binding domain"/>
    <property type="match status" value="1"/>
</dbReference>
<dbReference type="InterPro" id="IPR000847">
    <property type="entry name" value="LysR_HTH_N"/>
</dbReference>
<keyword evidence="3 7" id="KW-0238">DNA-binding</keyword>
<accession>A0A7Y9IWV5</accession>
<dbReference type="InterPro" id="IPR036390">
    <property type="entry name" value="WH_DNA-bd_sf"/>
</dbReference>
<organism evidence="7 8">
    <name type="scientific">Pigmentiphaga litoralis</name>
    <dbReference type="NCBI Taxonomy" id="516702"/>
    <lineage>
        <taxon>Bacteria</taxon>
        <taxon>Pseudomonadati</taxon>
        <taxon>Pseudomonadota</taxon>
        <taxon>Betaproteobacteria</taxon>
        <taxon>Burkholderiales</taxon>
        <taxon>Alcaligenaceae</taxon>
        <taxon>Pigmentiphaga</taxon>
    </lineage>
</organism>
<dbReference type="PANTHER" id="PTHR30419">
    <property type="entry name" value="HTH-TYPE TRANSCRIPTIONAL REGULATOR YBHD"/>
    <property type="match status" value="1"/>
</dbReference>
<evidence type="ECO:0000256" key="4">
    <source>
        <dbReference type="ARBA" id="ARBA00023163"/>
    </source>
</evidence>
<dbReference type="InterPro" id="IPR050950">
    <property type="entry name" value="HTH-type_LysR_regulators"/>
</dbReference>
<evidence type="ECO:0000256" key="3">
    <source>
        <dbReference type="ARBA" id="ARBA00023125"/>
    </source>
</evidence>
<dbReference type="GO" id="GO:0003677">
    <property type="term" value="F:DNA binding"/>
    <property type="evidence" value="ECO:0007669"/>
    <property type="project" value="UniProtKB-KW"/>
</dbReference>
<dbReference type="Gene3D" id="3.40.190.10">
    <property type="entry name" value="Periplasmic binding protein-like II"/>
    <property type="match status" value="1"/>
</dbReference>
<evidence type="ECO:0000256" key="1">
    <source>
        <dbReference type="ARBA" id="ARBA00009437"/>
    </source>
</evidence>
<evidence type="ECO:0000259" key="6">
    <source>
        <dbReference type="PROSITE" id="PS50931"/>
    </source>
</evidence>
<dbReference type="AlphaFoldDB" id="A0A7Y9IWV5"/>
<comment type="caution">
    <text evidence="7">The sequence shown here is derived from an EMBL/GenBank/DDBJ whole genome shotgun (WGS) entry which is preliminary data.</text>
</comment>
<dbReference type="GO" id="GO:0003700">
    <property type="term" value="F:DNA-binding transcription factor activity"/>
    <property type="evidence" value="ECO:0007669"/>
    <property type="project" value="InterPro"/>
</dbReference>
<name>A0A7Y9IWV5_9BURK</name>
<comment type="similarity">
    <text evidence="1">Belongs to the LysR transcriptional regulatory family.</text>
</comment>
<dbReference type="Gene3D" id="3.40.190.290">
    <property type="match status" value="1"/>
</dbReference>
<feature type="domain" description="HTH lysR-type" evidence="6">
    <location>
        <begin position="5"/>
        <end position="60"/>
    </location>
</feature>
<dbReference type="CDD" id="cd05466">
    <property type="entry name" value="PBP2_LTTR_substrate"/>
    <property type="match status" value="1"/>
</dbReference>
<reference evidence="7 8" key="1">
    <citation type="submission" date="2020-07" db="EMBL/GenBank/DDBJ databases">
        <title>Genomic Encyclopedia of Type Strains, Phase IV (KMG-V): Genome sequencing to study the core and pangenomes of soil and plant-associated prokaryotes.</title>
        <authorList>
            <person name="Whitman W."/>
        </authorList>
    </citation>
    <scope>NUCLEOTIDE SEQUENCE [LARGE SCALE GENOMIC DNA]</scope>
    <source>
        <strain evidence="7 8">SAS40</strain>
    </source>
</reference>
<keyword evidence="4" id="KW-0804">Transcription</keyword>
<dbReference type="PROSITE" id="PS50931">
    <property type="entry name" value="HTH_LYSR"/>
    <property type="match status" value="1"/>
</dbReference>
<feature type="compositionally biased region" description="Low complexity" evidence="5">
    <location>
        <begin position="156"/>
        <end position="169"/>
    </location>
</feature>
<feature type="region of interest" description="Disordered" evidence="5">
    <location>
        <begin position="156"/>
        <end position="186"/>
    </location>
</feature>
<dbReference type="InterPro" id="IPR005119">
    <property type="entry name" value="LysR_subst-bd"/>
</dbReference>
<evidence type="ECO:0000313" key="8">
    <source>
        <dbReference type="Proteomes" id="UP000542125"/>
    </source>
</evidence>
<dbReference type="Pfam" id="PF03466">
    <property type="entry name" value="LysR_substrate"/>
    <property type="match status" value="2"/>
</dbReference>
<dbReference type="Proteomes" id="UP000542125">
    <property type="component" value="Unassembled WGS sequence"/>
</dbReference>
<dbReference type="PRINTS" id="PR00039">
    <property type="entry name" value="HTHLYSR"/>
</dbReference>
<keyword evidence="8" id="KW-1185">Reference proteome</keyword>